<evidence type="ECO:0000256" key="4">
    <source>
        <dbReference type="ARBA" id="ARBA00023239"/>
    </source>
</evidence>
<gene>
    <name evidence="8" type="ORF">GMA10_04150</name>
</gene>
<dbReference type="InterPro" id="IPR029045">
    <property type="entry name" value="ClpP/crotonase-like_dom_sf"/>
</dbReference>
<comment type="catalytic activity">
    <reaction evidence="5">
        <text>a (3S)-3-hydroxyacyl-CoA = a (2E)-enoyl-CoA + H2O</text>
        <dbReference type="Rhea" id="RHEA:16105"/>
        <dbReference type="ChEBI" id="CHEBI:15377"/>
        <dbReference type="ChEBI" id="CHEBI:57318"/>
        <dbReference type="ChEBI" id="CHEBI:58856"/>
        <dbReference type="EC" id="4.2.1.17"/>
    </reaction>
</comment>
<dbReference type="InterPro" id="IPR001753">
    <property type="entry name" value="Enoyl-CoA_hydra/iso"/>
</dbReference>
<dbReference type="Pfam" id="PF00378">
    <property type="entry name" value="ECH_1"/>
    <property type="match status" value="1"/>
</dbReference>
<dbReference type="OrthoDB" id="9790967at2"/>
<dbReference type="Gene3D" id="3.90.226.10">
    <property type="entry name" value="2-enoyl-CoA Hydratase, Chain A, domain 1"/>
    <property type="match status" value="1"/>
</dbReference>
<name>A0A7K1LGU7_9MICC</name>
<dbReference type="RefSeq" id="WP_129314453.1">
    <property type="nucleotide sequence ID" value="NZ_NOIQ01000001.1"/>
</dbReference>
<evidence type="ECO:0000256" key="6">
    <source>
        <dbReference type="ARBA" id="ARBA00023717"/>
    </source>
</evidence>
<comment type="caution">
    <text evidence="8">The sequence shown here is derived from an EMBL/GenBank/DDBJ whole genome shotgun (WGS) entry which is preliminary data.</text>
</comment>
<evidence type="ECO:0000256" key="5">
    <source>
        <dbReference type="ARBA" id="ARBA00023709"/>
    </source>
</evidence>
<evidence type="ECO:0000256" key="3">
    <source>
        <dbReference type="ARBA" id="ARBA00023098"/>
    </source>
</evidence>
<dbReference type="NCBIfam" id="NF006100">
    <property type="entry name" value="PRK08252.1"/>
    <property type="match status" value="1"/>
</dbReference>
<dbReference type="InterPro" id="IPR014748">
    <property type="entry name" value="Enoyl-CoA_hydra_C"/>
</dbReference>
<keyword evidence="9" id="KW-1185">Reference proteome</keyword>
<reference evidence="8 9" key="1">
    <citation type="submission" date="2019-12" db="EMBL/GenBank/DDBJ databases">
        <authorList>
            <person name="Li J."/>
            <person name="Shi Y."/>
            <person name="Xu G."/>
            <person name="Xiao D."/>
            <person name="Ran X."/>
        </authorList>
    </citation>
    <scope>NUCLEOTIDE SEQUENCE [LARGE SCALE GENOMIC DNA]</scope>
    <source>
        <strain evidence="8 9">JCM 15915</strain>
    </source>
</reference>
<dbReference type="SUPFAM" id="SSF52096">
    <property type="entry name" value="ClpP/crotonase"/>
    <property type="match status" value="1"/>
</dbReference>
<dbReference type="EMBL" id="WOGT01000001">
    <property type="protein sequence ID" value="MUN54411.1"/>
    <property type="molecule type" value="Genomic_DNA"/>
</dbReference>
<dbReference type="PROSITE" id="PS00166">
    <property type="entry name" value="ENOYL_COA_HYDRATASE"/>
    <property type="match status" value="1"/>
</dbReference>
<dbReference type="InterPro" id="IPR018376">
    <property type="entry name" value="Enoyl-CoA_hyd/isom_CS"/>
</dbReference>
<evidence type="ECO:0000256" key="1">
    <source>
        <dbReference type="ARBA" id="ARBA00005254"/>
    </source>
</evidence>
<dbReference type="GO" id="GO:0006635">
    <property type="term" value="P:fatty acid beta-oxidation"/>
    <property type="evidence" value="ECO:0007669"/>
    <property type="project" value="TreeGrafter"/>
</dbReference>
<dbReference type="PANTHER" id="PTHR11941">
    <property type="entry name" value="ENOYL-COA HYDRATASE-RELATED"/>
    <property type="match status" value="1"/>
</dbReference>
<evidence type="ECO:0000313" key="9">
    <source>
        <dbReference type="Proteomes" id="UP000462152"/>
    </source>
</evidence>
<evidence type="ECO:0000256" key="7">
    <source>
        <dbReference type="RuleBase" id="RU003707"/>
    </source>
</evidence>
<proteinExistence type="inferred from homology"/>
<dbReference type="CDD" id="cd06558">
    <property type="entry name" value="crotonase-like"/>
    <property type="match status" value="1"/>
</dbReference>
<dbReference type="EC" id="4.2.1.17" evidence="2"/>
<dbReference type="AlphaFoldDB" id="A0A7K1LGU7"/>
<comment type="catalytic activity">
    <reaction evidence="6">
        <text>a 4-saturated-(3S)-3-hydroxyacyl-CoA = a (3E)-enoyl-CoA + H2O</text>
        <dbReference type="Rhea" id="RHEA:20724"/>
        <dbReference type="ChEBI" id="CHEBI:15377"/>
        <dbReference type="ChEBI" id="CHEBI:58521"/>
        <dbReference type="ChEBI" id="CHEBI:137480"/>
        <dbReference type="EC" id="4.2.1.17"/>
    </reaction>
</comment>
<dbReference type="Gene3D" id="1.10.12.10">
    <property type="entry name" value="Lyase 2-enoyl-coa Hydratase, Chain A, domain 2"/>
    <property type="match status" value="1"/>
</dbReference>
<accession>A0A7K1LGU7</accession>
<sequence>MSQVVTTETKDSALVITLNRPEKKNAINAEVAGELRAAVEKLESDPDLRVGILTGASGTFCAGMDLKAAAKGENVSIEGHGFAGFVQTVTSKPMIAAIEGFALGGGLEIALNCDLIVAAGSATLGLPEVTRGLIPGGGGAIRVPQRIPHHLAMELLLTGQTFTAERGHEIGLVNRVTEEGHALETATELAAVISANAPLALAAVKDVARMAENTTEQEAFAGQARIVDSLKLSEDFAEGAAAFAERRKPQWQGR</sequence>
<dbReference type="FunFam" id="3.90.226.10:FF:000009">
    <property type="entry name" value="Carnitinyl-CoA dehydratase"/>
    <property type="match status" value="1"/>
</dbReference>
<dbReference type="PANTHER" id="PTHR11941:SF169">
    <property type="entry name" value="(7AS)-7A-METHYL-1,5-DIOXO-2,3,5,6,7,7A-HEXAHYDRO-1H-INDENE-CARBOXYL-COA HYDROLASE"/>
    <property type="match status" value="1"/>
</dbReference>
<evidence type="ECO:0000313" key="8">
    <source>
        <dbReference type="EMBL" id="MUN54411.1"/>
    </source>
</evidence>
<keyword evidence="3" id="KW-0443">Lipid metabolism</keyword>
<protein>
    <recommendedName>
        <fullName evidence="2">enoyl-CoA hydratase</fullName>
        <ecNumber evidence="2">4.2.1.17</ecNumber>
    </recommendedName>
</protein>
<evidence type="ECO:0000256" key="2">
    <source>
        <dbReference type="ARBA" id="ARBA00012076"/>
    </source>
</evidence>
<organism evidence="8 9">
    <name type="scientific">Rothia koreensis</name>
    <dbReference type="NCBI Taxonomy" id="592378"/>
    <lineage>
        <taxon>Bacteria</taxon>
        <taxon>Bacillati</taxon>
        <taxon>Actinomycetota</taxon>
        <taxon>Actinomycetes</taxon>
        <taxon>Micrococcales</taxon>
        <taxon>Micrococcaceae</taxon>
        <taxon>Rothia</taxon>
    </lineage>
</organism>
<keyword evidence="4" id="KW-0456">Lyase</keyword>
<dbReference type="Proteomes" id="UP000462152">
    <property type="component" value="Unassembled WGS sequence"/>
</dbReference>
<comment type="similarity">
    <text evidence="1 7">Belongs to the enoyl-CoA hydratase/isomerase family.</text>
</comment>
<dbReference type="GO" id="GO:0004300">
    <property type="term" value="F:enoyl-CoA hydratase activity"/>
    <property type="evidence" value="ECO:0007669"/>
    <property type="project" value="UniProtKB-EC"/>
</dbReference>